<dbReference type="AlphaFoldDB" id="A0AAE3J6V3"/>
<dbReference type="SUPFAM" id="SSF52540">
    <property type="entry name" value="P-loop containing nucleoside triphosphate hydrolases"/>
    <property type="match status" value="1"/>
</dbReference>
<dbReference type="GO" id="GO:0003676">
    <property type="term" value="F:nucleic acid binding"/>
    <property type="evidence" value="ECO:0007669"/>
    <property type="project" value="InterPro"/>
</dbReference>
<feature type="domain" description="Helicase ATP-binding" evidence="3">
    <location>
        <begin position="50"/>
        <end position="233"/>
    </location>
</feature>
<sequence>MTEDLIIHRKTIPAREPEYADFPEKLHPDIVKFLKNHGIEKLYIHQTEAYEQAAEGKNLVITTPTASGKSLCFYLPVIDAILKEPLTRALFVYPTKALAADQYRALLPWIEFFRRERLDAGVYDGDTSPKERSRIRKQANIILTNPEMLNGAMMPNHSKYGFDFIFSNVKYVILDELHVYRGAFGSHLANAFRRFSRICRYYHSAPQFLCSSATIANPVELAEKICGAHFSCIDRNGAGAEEREYCLVQPPKITGKDKSYYGQKSVVDTTVELLPEILNEGKSFIAFAKSRKNVEIILKETRDRLEGAGFLGTGNKDQISGYRGGYTPEERKAIEGKMISGELKGLISTNALELGIDIGSVAVTVLAGYPGTRAAFWQQTGRAGRRGKAVNYLILDQQSMDQYIALEPEWLFSGSSENAVVDPDNLLIELAHIRAAAAELPLSLDDGALFPDLGEAIPVLLKMQEVRSQSGCFAWCGGQYPAGEFSMRNIDQNKYQLINKETGANITEMDEEQAFHEIHPGAVYMHDGDFYQVVEMNLETKMVYALPFNGNYYTVPGSESNIRVIHCHKEKTWGRTELHFGDVNVADFVYMYKKLQFHNHQNLGFEQLKRPLTKNYDTEAAWIKIPSEVVRVYRNLLQPDREGRYVRNNHFDGLVYALKNAALMVTMTEKEDIGVAVSTNALELSGFDAGEVSIYFYDHYVGGLGIAEKIYDLIPQVVEHAIRLVEGCRCEDGCAVCVGDLRLDRKIVLWGLKSFLEERTVPENTKVVRWAETKWVQKEFRLKELPERWEAFCRKAASNGESLTGFFRTVQKVEVHDGGLLLFLKDELYAKWASEWENRLALQNVILSYVEVPVDFRLEIQGISGTNPERQLKQEKMLRRYRGDENGTK</sequence>
<evidence type="ECO:0000259" key="3">
    <source>
        <dbReference type="PROSITE" id="PS51192"/>
    </source>
</evidence>
<evidence type="ECO:0000259" key="4">
    <source>
        <dbReference type="PROSITE" id="PS51194"/>
    </source>
</evidence>
<dbReference type="PROSITE" id="PS51194">
    <property type="entry name" value="HELICASE_CTER"/>
    <property type="match status" value="1"/>
</dbReference>
<dbReference type="Pfam" id="PF00271">
    <property type="entry name" value="Helicase_C"/>
    <property type="match status" value="1"/>
</dbReference>
<dbReference type="SMART" id="SM00487">
    <property type="entry name" value="DEXDc"/>
    <property type="match status" value="1"/>
</dbReference>
<keyword evidence="2" id="KW-0067">ATP-binding</keyword>
<dbReference type="GO" id="GO:0036297">
    <property type="term" value="P:interstrand cross-link repair"/>
    <property type="evidence" value="ECO:0007669"/>
    <property type="project" value="TreeGrafter"/>
</dbReference>
<dbReference type="SMART" id="SM00490">
    <property type="entry name" value="HELICc"/>
    <property type="match status" value="1"/>
</dbReference>
<dbReference type="GO" id="GO:0006289">
    <property type="term" value="P:nucleotide-excision repair"/>
    <property type="evidence" value="ECO:0007669"/>
    <property type="project" value="TreeGrafter"/>
</dbReference>
<dbReference type="GO" id="GO:0005524">
    <property type="term" value="F:ATP binding"/>
    <property type="evidence" value="ECO:0007669"/>
    <property type="project" value="UniProtKB-KW"/>
</dbReference>
<dbReference type="PANTHER" id="PTHR47957">
    <property type="entry name" value="ATP-DEPENDENT HELICASE HRQ1"/>
    <property type="match status" value="1"/>
</dbReference>
<name>A0AAE3J6V3_9FIRM</name>
<protein>
    <submittedName>
        <fullName evidence="5">DEAD/DEAH box helicase</fullName>
    </submittedName>
</protein>
<dbReference type="GO" id="GO:0043138">
    <property type="term" value="F:3'-5' DNA helicase activity"/>
    <property type="evidence" value="ECO:0007669"/>
    <property type="project" value="TreeGrafter"/>
</dbReference>
<dbReference type="Pfam" id="PF09369">
    <property type="entry name" value="MZB"/>
    <property type="match status" value="1"/>
</dbReference>
<gene>
    <name evidence="5" type="ORF">LKD71_11495</name>
</gene>
<evidence type="ECO:0000313" key="5">
    <source>
        <dbReference type="EMBL" id="MCC2190423.1"/>
    </source>
</evidence>
<dbReference type="RefSeq" id="WP_227615518.1">
    <property type="nucleotide sequence ID" value="NZ_JAJEPR010000019.1"/>
</dbReference>
<dbReference type="InterPro" id="IPR018973">
    <property type="entry name" value="MZB"/>
</dbReference>
<keyword evidence="1" id="KW-0547">Nucleotide-binding</keyword>
<dbReference type="PANTHER" id="PTHR47957:SF3">
    <property type="entry name" value="ATP-DEPENDENT HELICASE HRQ1"/>
    <property type="match status" value="1"/>
</dbReference>
<proteinExistence type="predicted"/>
<dbReference type="EMBL" id="JAJEPR010000019">
    <property type="protein sequence ID" value="MCC2190423.1"/>
    <property type="molecule type" value="Genomic_DNA"/>
</dbReference>
<keyword evidence="6" id="KW-1185">Reference proteome</keyword>
<evidence type="ECO:0000313" key="6">
    <source>
        <dbReference type="Proteomes" id="UP001197875"/>
    </source>
</evidence>
<dbReference type="Proteomes" id="UP001197875">
    <property type="component" value="Unassembled WGS sequence"/>
</dbReference>
<accession>A0AAE3J6V3</accession>
<keyword evidence="5" id="KW-0378">Hydrolase</keyword>
<evidence type="ECO:0000256" key="2">
    <source>
        <dbReference type="ARBA" id="ARBA00022840"/>
    </source>
</evidence>
<dbReference type="CDD" id="cd17923">
    <property type="entry name" value="DEXHc_Hrq1-like"/>
    <property type="match status" value="1"/>
</dbReference>
<dbReference type="InterPro" id="IPR011545">
    <property type="entry name" value="DEAD/DEAH_box_helicase_dom"/>
</dbReference>
<keyword evidence="5" id="KW-0347">Helicase</keyword>
<dbReference type="InterPro" id="IPR001650">
    <property type="entry name" value="Helicase_C-like"/>
</dbReference>
<dbReference type="CDD" id="cd18797">
    <property type="entry name" value="SF2_C_Hrq"/>
    <property type="match status" value="1"/>
</dbReference>
<organism evidence="5 6">
    <name type="scientific">Fusicatenibacter faecihominis</name>
    <dbReference type="NCBI Taxonomy" id="2881276"/>
    <lineage>
        <taxon>Bacteria</taxon>
        <taxon>Bacillati</taxon>
        <taxon>Bacillota</taxon>
        <taxon>Clostridia</taxon>
        <taxon>Lachnospirales</taxon>
        <taxon>Lachnospiraceae</taxon>
        <taxon>Fusicatenibacter</taxon>
    </lineage>
</organism>
<evidence type="ECO:0000256" key="1">
    <source>
        <dbReference type="ARBA" id="ARBA00022741"/>
    </source>
</evidence>
<reference evidence="5 6" key="1">
    <citation type="submission" date="2021-10" db="EMBL/GenBank/DDBJ databases">
        <title>Anaerobic single-cell dispensing facilitates the cultivation of human gut bacteria.</title>
        <authorList>
            <person name="Afrizal A."/>
        </authorList>
    </citation>
    <scope>NUCLEOTIDE SEQUENCE [LARGE SCALE GENOMIC DNA]</scope>
    <source>
        <strain evidence="5 6">CLA-AA-H277</strain>
    </source>
</reference>
<dbReference type="Gene3D" id="3.40.50.300">
    <property type="entry name" value="P-loop containing nucleotide triphosphate hydrolases"/>
    <property type="match status" value="2"/>
</dbReference>
<dbReference type="InterPro" id="IPR014001">
    <property type="entry name" value="Helicase_ATP-bd"/>
</dbReference>
<feature type="domain" description="Helicase C-terminal" evidence="4">
    <location>
        <begin position="269"/>
        <end position="427"/>
    </location>
</feature>
<dbReference type="Pfam" id="PF00270">
    <property type="entry name" value="DEAD"/>
    <property type="match status" value="1"/>
</dbReference>
<dbReference type="InterPro" id="IPR027417">
    <property type="entry name" value="P-loop_NTPase"/>
</dbReference>
<comment type="caution">
    <text evidence="5">The sequence shown here is derived from an EMBL/GenBank/DDBJ whole genome shotgun (WGS) entry which is preliminary data.</text>
</comment>
<dbReference type="PROSITE" id="PS51192">
    <property type="entry name" value="HELICASE_ATP_BIND_1"/>
    <property type="match status" value="1"/>
</dbReference>